<keyword evidence="3" id="KW-0560">Oxidoreductase</keyword>
<sequence>MQAHAGKTPGLVWLVGASTGIGRALAIELARQGWQVAVSSRRAETLQELVAEQSGIHAFPGDVTDVQGMQALAEQIETGLGPIEMAIFNQGDYEPMGVDAFDVALFRRIMEINYMGVVHGLAAVLPRMRERRRGRIFVTASLAGYRGLPNAAPYGASKAAVINMLESLRPELQAEGIALRVINPGFVKTPMTAKNTFEMPFLIETDAAVKAIMKELDGSHFEIAFPKSFAWIMKTLRVLPDWLFFRLTARMLGR</sequence>
<dbReference type="Gene3D" id="3.40.50.720">
    <property type="entry name" value="NAD(P)-binding Rossmann-like Domain"/>
    <property type="match status" value="1"/>
</dbReference>
<protein>
    <submittedName>
        <fullName evidence="4">Short-chain dehydrogenase</fullName>
    </submittedName>
</protein>
<organism evidence="4 5">
    <name type="scientific">Ectothiorhodosinus mongolicus</name>
    <dbReference type="NCBI Taxonomy" id="233100"/>
    <lineage>
        <taxon>Bacteria</taxon>
        <taxon>Pseudomonadati</taxon>
        <taxon>Pseudomonadota</taxon>
        <taxon>Gammaproteobacteria</taxon>
        <taxon>Chromatiales</taxon>
        <taxon>Ectothiorhodospiraceae</taxon>
        <taxon>Ectothiorhodosinus</taxon>
    </lineage>
</organism>
<dbReference type="Proteomes" id="UP000223759">
    <property type="component" value="Unassembled WGS sequence"/>
</dbReference>
<reference evidence="4 5" key="1">
    <citation type="submission" date="2017-01" db="EMBL/GenBank/DDBJ databases">
        <authorList>
            <person name="Mah S.A."/>
            <person name="Swanson W.J."/>
            <person name="Moy G.W."/>
            <person name="Vacquier V.D."/>
        </authorList>
    </citation>
    <scope>NUCLEOTIDE SEQUENCE [LARGE SCALE GENOMIC DNA]</scope>
    <source>
        <strain evidence="4 5">M9</strain>
    </source>
</reference>
<comment type="similarity">
    <text evidence="1">Belongs to the short-chain dehydrogenases/reductases (SDR) family.</text>
</comment>
<keyword evidence="2" id="KW-0521">NADP</keyword>
<dbReference type="OrthoDB" id="335726at2"/>
<accession>A0A1R3VNF6</accession>
<gene>
    <name evidence="4" type="ORF">SAMN05216526_0493</name>
</gene>
<evidence type="ECO:0000313" key="5">
    <source>
        <dbReference type="Proteomes" id="UP000223759"/>
    </source>
</evidence>
<dbReference type="InterPro" id="IPR002347">
    <property type="entry name" value="SDR_fam"/>
</dbReference>
<dbReference type="AlphaFoldDB" id="A0A1R3VNF6"/>
<evidence type="ECO:0000256" key="1">
    <source>
        <dbReference type="ARBA" id="ARBA00006484"/>
    </source>
</evidence>
<dbReference type="RefSeq" id="WP_076754616.1">
    <property type="nucleotide sequence ID" value="NZ_CP023018.1"/>
</dbReference>
<dbReference type="GO" id="GO:0016491">
    <property type="term" value="F:oxidoreductase activity"/>
    <property type="evidence" value="ECO:0007669"/>
    <property type="project" value="UniProtKB-KW"/>
</dbReference>
<proteinExistence type="inferred from homology"/>
<dbReference type="PROSITE" id="PS00061">
    <property type="entry name" value="ADH_SHORT"/>
    <property type="match status" value="1"/>
</dbReference>
<keyword evidence="5" id="KW-1185">Reference proteome</keyword>
<evidence type="ECO:0000256" key="2">
    <source>
        <dbReference type="ARBA" id="ARBA00022857"/>
    </source>
</evidence>
<dbReference type="InterPro" id="IPR036291">
    <property type="entry name" value="NAD(P)-bd_dom_sf"/>
</dbReference>
<dbReference type="PANTHER" id="PTHR43391">
    <property type="entry name" value="RETINOL DEHYDROGENASE-RELATED"/>
    <property type="match status" value="1"/>
</dbReference>
<evidence type="ECO:0000313" key="4">
    <source>
        <dbReference type="EMBL" id="SIT66145.1"/>
    </source>
</evidence>
<dbReference type="EMBL" id="FTPK01000001">
    <property type="protein sequence ID" value="SIT66145.1"/>
    <property type="molecule type" value="Genomic_DNA"/>
</dbReference>
<dbReference type="Pfam" id="PF00106">
    <property type="entry name" value="adh_short"/>
    <property type="match status" value="1"/>
</dbReference>
<dbReference type="PRINTS" id="PR00081">
    <property type="entry name" value="GDHRDH"/>
</dbReference>
<dbReference type="PANTHER" id="PTHR43391:SF14">
    <property type="entry name" value="DEHYDROGENASE_REDUCTASE SDR FAMILY PROTEIN 7-LIKE"/>
    <property type="match status" value="1"/>
</dbReference>
<dbReference type="InterPro" id="IPR020904">
    <property type="entry name" value="Sc_DH/Rdtase_CS"/>
</dbReference>
<dbReference type="SUPFAM" id="SSF51735">
    <property type="entry name" value="NAD(P)-binding Rossmann-fold domains"/>
    <property type="match status" value="1"/>
</dbReference>
<dbReference type="STRING" id="233100.SAMN05216526_0493"/>
<name>A0A1R3VNF6_9GAMM</name>
<evidence type="ECO:0000256" key="3">
    <source>
        <dbReference type="ARBA" id="ARBA00023002"/>
    </source>
</evidence>